<proteinExistence type="predicted"/>
<evidence type="ECO:0000313" key="3">
    <source>
        <dbReference type="Proteomes" id="UP000235220"/>
    </source>
</evidence>
<keyword evidence="3" id="KW-1185">Reference proteome</keyword>
<feature type="region of interest" description="Disordered" evidence="1">
    <location>
        <begin position="224"/>
        <end position="265"/>
    </location>
</feature>
<dbReference type="PANTHER" id="PTHR31286">
    <property type="entry name" value="GLYCINE-RICH CELL WALL STRUCTURAL PROTEIN 1.8-LIKE"/>
    <property type="match status" value="1"/>
</dbReference>
<dbReference type="InterPro" id="IPR040256">
    <property type="entry name" value="At4g02000-like"/>
</dbReference>
<dbReference type="GeneID" id="118344034"/>
<dbReference type="PANTHER" id="PTHR31286:SF62">
    <property type="entry name" value="ZINC FINGER, CCHC-TYPE-LIKE PROTEIN"/>
    <property type="match status" value="1"/>
</dbReference>
<dbReference type="Pfam" id="PF14111">
    <property type="entry name" value="DUF4283"/>
    <property type="match status" value="1"/>
</dbReference>
<feature type="domain" description="DUF4283" evidence="2">
    <location>
        <begin position="37"/>
        <end position="108"/>
    </location>
</feature>
<reference evidence="4" key="1">
    <citation type="submission" date="2025-08" db="UniProtKB">
        <authorList>
            <consortium name="RefSeq"/>
        </authorList>
    </citation>
    <scope>IDENTIFICATION</scope>
    <source>
        <tissue evidence="4">Leaves</tissue>
    </source>
</reference>
<dbReference type="InParanoid" id="A0A6P9DVK0"/>
<evidence type="ECO:0000259" key="2">
    <source>
        <dbReference type="Pfam" id="PF14111"/>
    </source>
</evidence>
<evidence type="ECO:0000256" key="1">
    <source>
        <dbReference type="SAM" id="MobiDB-lite"/>
    </source>
</evidence>
<sequence>MEDLGERWNQLKLTEDENAKIEIRVEQIERVLAEGDRCLEGKLISERRINKEVIKMNFKKVWRLNGSFMVHEICLNLFVFVLEIQKDKEKVMSGKLWLFDNQLLVLNVFDGMTLQKMCFNYESFWVRLNNLPLDCMTREVGFQIGATIGIVHEVDINDEGIGWGSDLRVRIELDVRKIIARGRTSNLASNRIWVPLTYEKLPKLCFKCRRIKHDGGGCDGNGDKNQYGSWLRARPSPRRGGVESKQNHGGAQREGSEGSQGSVGI</sequence>
<accession>A0A6P9DVK0</accession>
<evidence type="ECO:0000313" key="4">
    <source>
        <dbReference type="RefSeq" id="XP_035539665.1"/>
    </source>
</evidence>
<protein>
    <submittedName>
        <fullName evidence="4">Uncharacterized protein LOC118344034</fullName>
    </submittedName>
</protein>
<dbReference type="KEGG" id="jre:118344034"/>
<dbReference type="Proteomes" id="UP000235220">
    <property type="component" value="Chromosome 12"/>
</dbReference>
<organism evidence="3 4">
    <name type="scientific">Juglans regia</name>
    <name type="common">English walnut</name>
    <dbReference type="NCBI Taxonomy" id="51240"/>
    <lineage>
        <taxon>Eukaryota</taxon>
        <taxon>Viridiplantae</taxon>
        <taxon>Streptophyta</taxon>
        <taxon>Embryophyta</taxon>
        <taxon>Tracheophyta</taxon>
        <taxon>Spermatophyta</taxon>
        <taxon>Magnoliopsida</taxon>
        <taxon>eudicotyledons</taxon>
        <taxon>Gunneridae</taxon>
        <taxon>Pentapetalae</taxon>
        <taxon>rosids</taxon>
        <taxon>fabids</taxon>
        <taxon>Fagales</taxon>
        <taxon>Juglandaceae</taxon>
        <taxon>Juglans</taxon>
    </lineage>
</organism>
<gene>
    <name evidence="4" type="primary">LOC118344034</name>
</gene>
<dbReference type="AlphaFoldDB" id="A0A6P9DVK0"/>
<dbReference type="OrthoDB" id="1750606at2759"/>
<dbReference type="RefSeq" id="XP_035539665.1">
    <property type="nucleotide sequence ID" value="XM_035683772.1"/>
</dbReference>
<dbReference type="InterPro" id="IPR025558">
    <property type="entry name" value="DUF4283"/>
</dbReference>
<name>A0A6P9DVK0_JUGRE</name>